<dbReference type="Gene3D" id="3.40.50.300">
    <property type="entry name" value="P-loop containing nucleotide triphosphate hydrolases"/>
    <property type="match status" value="1"/>
</dbReference>
<reference evidence="1 2" key="1">
    <citation type="submission" date="2016-10" db="EMBL/GenBank/DDBJ databases">
        <authorList>
            <person name="de Groot N.N."/>
        </authorList>
    </citation>
    <scope>NUCLEOTIDE SEQUENCE [LARGE SCALE GENOMIC DNA]</scope>
    <source>
        <strain evidence="1 2">Nv1</strain>
    </source>
</reference>
<evidence type="ECO:0008006" key="3">
    <source>
        <dbReference type="Google" id="ProtNLM"/>
    </source>
</evidence>
<accession>A0A1H7QPZ0</accession>
<dbReference type="STRING" id="1233.SAMN05216387_11311"/>
<gene>
    <name evidence="1" type="ORF">SAMN05216387_11311</name>
</gene>
<dbReference type="InterPro" id="IPR014556">
    <property type="entry name" value="UCP029407"/>
</dbReference>
<evidence type="ECO:0000313" key="2">
    <source>
        <dbReference type="Proteomes" id="UP000198620"/>
    </source>
</evidence>
<protein>
    <recommendedName>
        <fullName evidence="3">Sulfotransferase family protein</fullName>
    </recommendedName>
</protein>
<proteinExistence type="predicted"/>
<dbReference type="EMBL" id="FOBH01000013">
    <property type="protein sequence ID" value="SEL50046.1"/>
    <property type="molecule type" value="Genomic_DNA"/>
</dbReference>
<dbReference type="Proteomes" id="UP000198620">
    <property type="component" value="Unassembled WGS sequence"/>
</dbReference>
<dbReference type="SUPFAM" id="SSF52540">
    <property type="entry name" value="P-loop containing nucleoside triphosphate hydrolases"/>
    <property type="match status" value="1"/>
</dbReference>
<dbReference type="AlphaFoldDB" id="A0A1H7QPZ0"/>
<dbReference type="PIRSF" id="PIRSF029407">
    <property type="entry name" value="UCP029407"/>
    <property type="match status" value="1"/>
</dbReference>
<evidence type="ECO:0000313" key="1">
    <source>
        <dbReference type="EMBL" id="SEL50046.1"/>
    </source>
</evidence>
<organism evidence="1 2">
    <name type="scientific">Nitrosovibrio tenuis</name>
    <dbReference type="NCBI Taxonomy" id="1233"/>
    <lineage>
        <taxon>Bacteria</taxon>
        <taxon>Pseudomonadati</taxon>
        <taxon>Pseudomonadota</taxon>
        <taxon>Betaproteobacteria</taxon>
        <taxon>Nitrosomonadales</taxon>
        <taxon>Nitrosomonadaceae</taxon>
        <taxon>Nitrosovibrio</taxon>
    </lineage>
</organism>
<dbReference type="InterPro" id="IPR027417">
    <property type="entry name" value="P-loop_NTPase"/>
</dbReference>
<keyword evidence="2" id="KW-1185">Reference proteome</keyword>
<dbReference type="OrthoDB" id="9179784at2"/>
<sequence length="313" mass="35322">MSATSTACVQNTPMRCGKSIIVVLGMHRSGTSAITRGLMVMDVDLGNRLLPPAPNNEKGFFEDTDIHAINKALYRSLNRPLRWHTPASVPKNELLHKKNTPLRLRAIEVLGSRLETVEYFGVKDPRICRTLPFWQGIFEELQVDVSYVIALRNPLSVAKSLRKRNNFPPEKCHNLWLDHVLPSVLLTQGAPRVLVDYDLLLADPYKQISRIALHLGLVKRLDPARLIDFSQNFLDRRLRHASFEPEDVFNDPIVPAPVRTAASVLADVAADNLSLDSEYVAEVFANISGQVHKRFRLSGQNIWLRLFGTHNNI</sequence>
<dbReference type="RefSeq" id="WP_143053105.1">
    <property type="nucleotide sequence ID" value="NZ_FOBH01000013.1"/>
</dbReference>
<name>A0A1H7QPZ0_9PROT</name>